<name>A0AAN8JXS9_PATCE</name>
<protein>
    <submittedName>
        <fullName evidence="2">Uncharacterized protein</fullName>
    </submittedName>
</protein>
<evidence type="ECO:0000313" key="3">
    <source>
        <dbReference type="Proteomes" id="UP001347796"/>
    </source>
</evidence>
<feature type="coiled-coil region" evidence="1">
    <location>
        <begin position="177"/>
        <end position="232"/>
    </location>
</feature>
<feature type="coiled-coil region" evidence="1">
    <location>
        <begin position="26"/>
        <end position="57"/>
    </location>
</feature>
<gene>
    <name evidence="2" type="ORF">SNE40_007078</name>
</gene>
<keyword evidence="3" id="KW-1185">Reference proteome</keyword>
<dbReference type="Proteomes" id="UP001347796">
    <property type="component" value="Unassembled WGS sequence"/>
</dbReference>
<dbReference type="PANTHER" id="PTHR37915:SF3">
    <property type="match status" value="1"/>
</dbReference>
<accession>A0AAN8JXS9</accession>
<reference evidence="2 3" key="1">
    <citation type="submission" date="2024-01" db="EMBL/GenBank/DDBJ databases">
        <title>The genome of the rayed Mediterranean limpet Patella caerulea (Linnaeus, 1758).</title>
        <authorList>
            <person name="Anh-Thu Weber A."/>
            <person name="Halstead-Nussloch G."/>
        </authorList>
    </citation>
    <scope>NUCLEOTIDE SEQUENCE [LARGE SCALE GENOMIC DNA]</scope>
    <source>
        <strain evidence="2">AATW-2023a</strain>
        <tissue evidence="2">Whole specimen</tissue>
    </source>
</reference>
<evidence type="ECO:0000256" key="1">
    <source>
        <dbReference type="SAM" id="Coils"/>
    </source>
</evidence>
<feature type="coiled-coil region" evidence="1">
    <location>
        <begin position="329"/>
        <end position="356"/>
    </location>
</feature>
<organism evidence="2 3">
    <name type="scientific">Patella caerulea</name>
    <name type="common">Rayed Mediterranean limpet</name>
    <dbReference type="NCBI Taxonomy" id="87958"/>
    <lineage>
        <taxon>Eukaryota</taxon>
        <taxon>Metazoa</taxon>
        <taxon>Spiralia</taxon>
        <taxon>Lophotrochozoa</taxon>
        <taxon>Mollusca</taxon>
        <taxon>Gastropoda</taxon>
        <taxon>Patellogastropoda</taxon>
        <taxon>Patelloidea</taxon>
        <taxon>Patellidae</taxon>
        <taxon>Patella</taxon>
    </lineage>
</organism>
<keyword evidence="1" id="KW-0175">Coiled coil</keyword>
<dbReference type="PANTHER" id="PTHR37915">
    <property type="match status" value="1"/>
</dbReference>
<evidence type="ECO:0000313" key="2">
    <source>
        <dbReference type="EMBL" id="KAK6184644.1"/>
    </source>
</evidence>
<dbReference type="AlphaFoldDB" id="A0AAN8JXS9"/>
<sequence>MNYLGTVSILDRGDAPAQAVVDRNARSMAQRVANETKEELEKVMNRVENIYQNFEMTDELYSDYNPNLEFVSDIAELAEILQDQVKKKKYQAQVTVFIVGFQEVSSQKLKLLQQVSEFFTESMKIFDDDEMPSTPDVDLDDVTYKIDETLDVAHGLANRLGEINQEIIDYLLRYAENKAKNKGKKKLEKALQAAKDDMTNLSEKLLSIQSDLEDKEEKMQQLYKQLEIKTLENQKFKSAAEIAKKNLLDSQALKEEISNRDNKIKDMRQIISRLEIDLTQARHSHEQSQNRLENSSMESQQKLLELQKGVDGSKMETNEAKREMEKLHESQINKMLESHSKEIDELKEQHQDEINKLMVCNFYYC</sequence>
<proteinExistence type="predicted"/>
<dbReference type="EMBL" id="JAZGQO010000006">
    <property type="protein sequence ID" value="KAK6184644.1"/>
    <property type="molecule type" value="Genomic_DNA"/>
</dbReference>
<comment type="caution">
    <text evidence="2">The sequence shown here is derived from an EMBL/GenBank/DDBJ whole genome shotgun (WGS) entry which is preliminary data.</text>
</comment>